<dbReference type="PANTHER" id="PTHR23506">
    <property type="entry name" value="GH10249P"/>
    <property type="match status" value="1"/>
</dbReference>
<dbReference type="RefSeq" id="XP_013774870.2">
    <property type="nucleotide sequence ID" value="XM_013919416.2"/>
</dbReference>
<sequence length="548" mass="59963">MTQEDMTSHSPCLRLLQKWRGSRNLVLLIVAIAILLDNMLLSVVVPIIPDYLYQLHHQKNLEKLNFTSTVAPSTTEHVTMIREEILLTDLDPSSSDTHEKEAKFIYDFKFKPHVFHMVLTSTEPTLLESEATETSSIEFEAENVTEMSPEEKQLKHEELASESMEVGFMYASKPVIQAITNSFIGPLTNRIGYSIPMFAGFVIMFLSTVIFAIGTNYPTLFVARALQGVGSACTSVAGMGMLADRYPDDQERGKAMAIALGGLALGVLIGPPFGGVMYEFLGKSAPFLVLAALALLDGVLQLFVLQPRITKEEQEGAPLLTLLKDPYILTSAGAIAFANMGITALEATLPIWMIDTMDSPKWQQGAAFLPASISYLIGTNIFGPLGHKMGRWLASLLGLIIIGISLICIPYSKNFFHLIGPNAGIGFAIGMVDSSMMPMLGYLVDIRHTSVYGSVYAIGDVAFCVGYALGPAFGGGVMQAIGFRGLMCVISVVCFLYCPLMIVLRKPPAREENQSLLRDTSVRYVSYTNDESPDEDEIRKPPSQELVQ</sequence>
<dbReference type="PROSITE" id="PS50850">
    <property type="entry name" value="MFS"/>
    <property type="match status" value="1"/>
</dbReference>
<feature type="transmembrane region" description="Helical" evidence="7">
    <location>
        <begin position="191"/>
        <end position="213"/>
    </location>
</feature>
<feature type="transmembrane region" description="Helical" evidence="7">
    <location>
        <begin position="255"/>
        <end position="273"/>
    </location>
</feature>
<dbReference type="PANTHER" id="PTHR23506:SF23">
    <property type="entry name" value="GH10249P"/>
    <property type="match status" value="1"/>
</dbReference>
<dbReference type="GeneID" id="106459762"/>
<dbReference type="InterPro" id="IPR050930">
    <property type="entry name" value="MFS_Vesicular_Transporter"/>
</dbReference>
<protein>
    <submittedName>
        <fullName evidence="10">Synaptic vesicular amine transporter-like</fullName>
    </submittedName>
</protein>
<evidence type="ECO:0000259" key="8">
    <source>
        <dbReference type="PROSITE" id="PS50850"/>
    </source>
</evidence>
<feature type="transmembrane region" description="Helical" evidence="7">
    <location>
        <begin position="25"/>
        <end position="48"/>
    </location>
</feature>
<evidence type="ECO:0000313" key="10">
    <source>
        <dbReference type="RefSeq" id="XP_013774870.2"/>
    </source>
</evidence>
<evidence type="ECO:0000256" key="6">
    <source>
        <dbReference type="SAM" id="MobiDB-lite"/>
    </source>
</evidence>
<evidence type="ECO:0000256" key="7">
    <source>
        <dbReference type="SAM" id="Phobius"/>
    </source>
</evidence>
<feature type="transmembrane region" description="Helical" evidence="7">
    <location>
        <begin position="365"/>
        <end position="385"/>
    </location>
</feature>
<accession>A0ABM1B4V4</accession>
<reference evidence="10" key="1">
    <citation type="submission" date="2025-08" db="UniProtKB">
        <authorList>
            <consortium name="RefSeq"/>
        </authorList>
    </citation>
    <scope>IDENTIFICATION</scope>
    <source>
        <tissue evidence="10">Muscle</tissue>
    </source>
</reference>
<proteinExistence type="predicted"/>
<keyword evidence="2" id="KW-0813">Transport</keyword>
<dbReference type="InterPro" id="IPR036259">
    <property type="entry name" value="MFS_trans_sf"/>
</dbReference>
<name>A0ABM1B4V4_LIMPO</name>
<feature type="transmembrane region" description="Helical" evidence="7">
    <location>
        <begin position="326"/>
        <end position="345"/>
    </location>
</feature>
<dbReference type="Proteomes" id="UP000694941">
    <property type="component" value="Unplaced"/>
</dbReference>
<evidence type="ECO:0000313" key="9">
    <source>
        <dbReference type="Proteomes" id="UP000694941"/>
    </source>
</evidence>
<feature type="domain" description="Major facilitator superfamily (MFS) profile" evidence="8">
    <location>
        <begin position="26"/>
        <end position="510"/>
    </location>
</feature>
<dbReference type="CDD" id="cd17384">
    <property type="entry name" value="MFS_SLC18A1_2_VAT1_2"/>
    <property type="match status" value="1"/>
</dbReference>
<feature type="transmembrane region" description="Helical" evidence="7">
    <location>
        <begin position="392"/>
        <end position="412"/>
    </location>
</feature>
<evidence type="ECO:0000256" key="3">
    <source>
        <dbReference type="ARBA" id="ARBA00022692"/>
    </source>
</evidence>
<comment type="subcellular location">
    <subcellularLocation>
        <location evidence="1">Membrane</location>
        <topology evidence="1">Multi-pass membrane protein</topology>
    </subcellularLocation>
</comment>
<dbReference type="Pfam" id="PF07690">
    <property type="entry name" value="MFS_1"/>
    <property type="match status" value="1"/>
</dbReference>
<evidence type="ECO:0000256" key="4">
    <source>
        <dbReference type="ARBA" id="ARBA00022989"/>
    </source>
</evidence>
<evidence type="ECO:0000256" key="5">
    <source>
        <dbReference type="ARBA" id="ARBA00023136"/>
    </source>
</evidence>
<evidence type="ECO:0000256" key="2">
    <source>
        <dbReference type="ARBA" id="ARBA00022448"/>
    </source>
</evidence>
<dbReference type="InterPro" id="IPR011701">
    <property type="entry name" value="MFS"/>
</dbReference>
<keyword evidence="5 7" id="KW-0472">Membrane</keyword>
<feature type="transmembrane region" description="Helical" evidence="7">
    <location>
        <begin position="481"/>
        <end position="504"/>
    </location>
</feature>
<dbReference type="SUPFAM" id="SSF103473">
    <property type="entry name" value="MFS general substrate transporter"/>
    <property type="match status" value="1"/>
</dbReference>
<feature type="transmembrane region" description="Helical" evidence="7">
    <location>
        <begin position="451"/>
        <end position="469"/>
    </location>
</feature>
<feature type="transmembrane region" description="Helical" evidence="7">
    <location>
        <begin position="424"/>
        <end position="444"/>
    </location>
</feature>
<dbReference type="Gene3D" id="1.20.1250.20">
    <property type="entry name" value="MFS general substrate transporter like domains"/>
    <property type="match status" value="1"/>
</dbReference>
<keyword evidence="9" id="KW-1185">Reference proteome</keyword>
<organism evidence="9 10">
    <name type="scientific">Limulus polyphemus</name>
    <name type="common">Atlantic horseshoe crab</name>
    <dbReference type="NCBI Taxonomy" id="6850"/>
    <lineage>
        <taxon>Eukaryota</taxon>
        <taxon>Metazoa</taxon>
        <taxon>Ecdysozoa</taxon>
        <taxon>Arthropoda</taxon>
        <taxon>Chelicerata</taxon>
        <taxon>Merostomata</taxon>
        <taxon>Xiphosura</taxon>
        <taxon>Limulidae</taxon>
        <taxon>Limulus</taxon>
    </lineage>
</organism>
<keyword evidence="3 7" id="KW-0812">Transmembrane</keyword>
<evidence type="ECO:0000256" key="1">
    <source>
        <dbReference type="ARBA" id="ARBA00004141"/>
    </source>
</evidence>
<feature type="transmembrane region" description="Helical" evidence="7">
    <location>
        <begin position="285"/>
        <end position="305"/>
    </location>
</feature>
<feature type="region of interest" description="Disordered" evidence="6">
    <location>
        <begin position="526"/>
        <end position="548"/>
    </location>
</feature>
<gene>
    <name evidence="10" type="primary">LOC106459762</name>
</gene>
<dbReference type="InterPro" id="IPR020846">
    <property type="entry name" value="MFS_dom"/>
</dbReference>
<keyword evidence="4 7" id="KW-1133">Transmembrane helix</keyword>